<protein>
    <recommendedName>
        <fullName evidence="6">FecR protein domain-containing protein</fullName>
    </recommendedName>
</protein>
<dbReference type="AlphaFoldDB" id="A0A081PKN1"/>
<evidence type="ECO:0000313" key="5">
    <source>
        <dbReference type="Proteomes" id="UP000028007"/>
    </source>
</evidence>
<dbReference type="InterPro" id="IPR012373">
    <property type="entry name" value="Ferrdict_sens_TM"/>
</dbReference>
<dbReference type="InterPro" id="IPR006860">
    <property type="entry name" value="FecR"/>
</dbReference>
<accession>A0A081PKN1</accession>
<dbReference type="eggNOG" id="COG3712">
    <property type="taxonomic scope" value="Bacteria"/>
</dbReference>
<keyword evidence="1" id="KW-1133">Transmembrane helix</keyword>
<keyword evidence="1" id="KW-0472">Membrane</keyword>
<dbReference type="Proteomes" id="UP000028007">
    <property type="component" value="Unassembled WGS sequence"/>
</dbReference>
<dbReference type="OrthoDB" id="645173at2"/>
<evidence type="ECO:0000256" key="1">
    <source>
        <dbReference type="SAM" id="Phobius"/>
    </source>
</evidence>
<dbReference type="Pfam" id="PF16344">
    <property type="entry name" value="FecR_C"/>
    <property type="match status" value="1"/>
</dbReference>
<proteinExistence type="predicted"/>
<reference evidence="4 5" key="1">
    <citation type="journal article" date="1992" name="Int. J. Syst. Bacteriol.">
        <title>Sphingobacterium antarcticus sp. nov. a Psychrotrophic Bacterium from the Soils of Schirmacher Oasis, Antarctica.</title>
        <authorList>
            <person name="Shivaji S."/>
            <person name="Ray M.K."/>
            <person name="Rao N.S."/>
            <person name="Saiserr L."/>
            <person name="Jagannadham M.V."/>
            <person name="Kumar G.S."/>
            <person name="Reddy G."/>
            <person name="Bhargava P.M."/>
        </authorList>
    </citation>
    <scope>NUCLEOTIDE SEQUENCE [LARGE SCALE GENOMIC DNA]</scope>
    <source>
        <strain evidence="4 5">4BY</strain>
    </source>
</reference>
<keyword evidence="5" id="KW-1185">Reference proteome</keyword>
<dbReference type="PANTHER" id="PTHR30273:SF2">
    <property type="entry name" value="PROTEIN FECR"/>
    <property type="match status" value="1"/>
</dbReference>
<keyword evidence="1" id="KW-0812">Transmembrane</keyword>
<name>A0A081PKN1_9SPHI</name>
<comment type="caution">
    <text evidence="4">The sequence shown here is derived from an EMBL/GenBank/DDBJ whole genome shotgun (WGS) entry which is preliminary data.</text>
</comment>
<evidence type="ECO:0000259" key="2">
    <source>
        <dbReference type="Pfam" id="PF04773"/>
    </source>
</evidence>
<dbReference type="GO" id="GO:0016989">
    <property type="term" value="F:sigma factor antagonist activity"/>
    <property type="evidence" value="ECO:0007669"/>
    <property type="project" value="TreeGrafter"/>
</dbReference>
<dbReference type="InterPro" id="IPR032508">
    <property type="entry name" value="FecR_C"/>
</dbReference>
<dbReference type="Gene3D" id="2.60.120.1440">
    <property type="match status" value="1"/>
</dbReference>
<feature type="domain" description="Protein FecR C-terminal" evidence="3">
    <location>
        <begin position="278"/>
        <end position="346"/>
    </location>
</feature>
<dbReference type="RefSeq" id="WP_037438332.1">
    <property type="nucleotide sequence ID" value="NZ_JNFF01000019.1"/>
</dbReference>
<dbReference type="PIRSF" id="PIRSF018266">
    <property type="entry name" value="FecR"/>
    <property type="match status" value="1"/>
</dbReference>
<dbReference type="EMBL" id="JNFF01000019">
    <property type="protein sequence ID" value="KEQ31254.1"/>
    <property type="molecule type" value="Genomic_DNA"/>
</dbReference>
<organism evidence="4 5">
    <name type="scientific">Pedobacter antarcticus 4BY</name>
    <dbReference type="NCBI Taxonomy" id="1358423"/>
    <lineage>
        <taxon>Bacteria</taxon>
        <taxon>Pseudomonadati</taxon>
        <taxon>Bacteroidota</taxon>
        <taxon>Sphingobacteriia</taxon>
        <taxon>Sphingobacteriales</taxon>
        <taxon>Sphingobacteriaceae</taxon>
        <taxon>Pedobacter</taxon>
    </lineage>
</organism>
<gene>
    <name evidence="4" type="ORF">N180_03130</name>
</gene>
<dbReference type="PANTHER" id="PTHR30273">
    <property type="entry name" value="PERIPLASMIC SIGNAL SENSOR AND SIGMA FACTOR ACTIVATOR FECR-RELATED"/>
    <property type="match status" value="1"/>
</dbReference>
<evidence type="ECO:0008006" key="6">
    <source>
        <dbReference type="Google" id="ProtNLM"/>
    </source>
</evidence>
<evidence type="ECO:0000313" key="4">
    <source>
        <dbReference type="EMBL" id="KEQ31254.1"/>
    </source>
</evidence>
<evidence type="ECO:0000259" key="3">
    <source>
        <dbReference type="Pfam" id="PF16344"/>
    </source>
</evidence>
<dbReference type="Gene3D" id="3.55.50.30">
    <property type="match status" value="1"/>
</dbReference>
<sequence>MNDYRNYEAEDFLCDGFFIEWVLNPKPEHRVFWQTWLSENPDRREHVRKAVVIIRALQIKPNDKQLSDQDVADMSERFLHSITPKHSRLFKLSTRWTAAAAVLILVVGTILFKQNRQSPDILATTQSSLVKVYNDKQTPQLLQLADGSIVVLKSRSEITYPLKFSSTNREVFLKGEAFFEVRKDSLKAFLIHTGNMVTKVLGTSFTVSAYDGDNGFRVMVNTGKVEVSNNQKSADGSAKASVILTPNLQTVYQPKLSSFKTNPVSIPLILSPSLAKKEFSFTNAPLPVIIKKLEQAYGVTISYDKEKYEEVTVTASLSKLPLDEKVRAICKAIDAVYEFKDGTISIK</sequence>
<dbReference type="Pfam" id="PF04773">
    <property type="entry name" value="FecR"/>
    <property type="match status" value="1"/>
</dbReference>
<feature type="transmembrane region" description="Helical" evidence="1">
    <location>
        <begin position="94"/>
        <end position="112"/>
    </location>
</feature>
<feature type="domain" description="FecR protein" evidence="2">
    <location>
        <begin position="142"/>
        <end position="226"/>
    </location>
</feature>